<proteinExistence type="predicted"/>
<feature type="region of interest" description="Disordered" evidence="1">
    <location>
        <begin position="33"/>
        <end position="54"/>
    </location>
</feature>
<name>A0AAW2FXP7_9HYME</name>
<gene>
    <name evidence="2" type="ORF">PUN28_008009</name>
</gene>
<feature type="compositionally biased region" description="Pro residues" evidence="1">
    <location>
        <begin position="36"/>
        <end position="50"/>
    </location>
</feature>
<protein>
    <submittedName>
        <fullName evidence="2">Uncharacterized protein</fullName>
    </submittedName>
</protein>
<keyword evidence="3" id="KW-1185">Reference proteome</keyword>
<evidence type="ECO:0000313" key="3">
    <source>
        <dbReference type="Proteomes" id="UP001430953"/>
    </source>
</evidence>
<evidence type="ECO:0000256" key="1">
    <source>
        <dbReference type="SAM" id="MobiDB-lite"/>
    </source>
</evidence>
<dbReference type="EMBL" id="JADYXP020000007">
    <property type="protein sequence ID" value="KAL0120032.1"/>
    <property type="molecule type" value="Genomic_DNA"/>
</dbReference>
<accession>A0AAW2FXP7</accession>
<sequence length="151" mass="16165">MISNGFTISQRSGLETELARRTLRICCAQAGSNLPLSPPPSPPPASPPIPSTGSSSSLFLISLSPLSFVPNPLALSSLSPQRPDLSPLLPTSISFPRSPPISPSLPFLLLLPPPSIPLSLSLRSPRSGTLPHLHAYRVQSEREKYVHRHAL</sequence>
<organism evidence="2 3">
    <name type="scientific">Cardiocondyla obscurior</name>
    <dbReference type="NCBI Taxonomy" id="286306"/>
    <lineage>
        <taxon>Eukaryota</taxon>
        <taxon>Metazoa</taxon>
        <taxon>Ecdysozoa</taxon>
        <taxon>Arthropoda</taxon>
        <taxon>Hexapoda</taxon>
        <taxon>Insecta</taxon>
        <taxon>Pterygota</taxon>
        <taxon>Neoptera</taxon>
        <taxon>Endopterygota</taxon>
        <taxon>Hymenoptera</taxon>
        <taxon>Apocrita</taxon>
        <taxon>Aculeata</taxon>
        <taxon>Formicoidea</taxon>
        <taxon>Formicidae</taxon>
        <taxon>Myrmicinae</taxon>
        <taxon>Cardiocondyla</taxon>
    </lineage>
</organism>
<reference evidence="2 3" key="1">
    <citation type="submission" date="2023-03" db="EMBL/GenBank/DDBJ databases">
        <title>High recombination rates correlate with genetic variation in Cardiocondyla obscurior ants.</title>
        <authorList>
            <person name="Errbii M."/>
        </authorList>
    </citation>
    <scope>NUCLEOTIDE SEQUENCE [LARGE SCALE GENOMIC DNA]</scope>
    <source>
        <strain evidence="2">Alpha-2009</strain>
        <tissue evidence="2">Whole body</tissue>
    </source>
</reference>
<dbReference type="AlphaFoldDB" id="A0AAW2FXP7"/>
<evidence type="ECO:0000313" key="2">
    <source>
        <dbReference type="EMBL" id="KAL0120032.1"/>
    </source>
</evidence>
<dbReference type="Proteomes" id="UP001430953">
    <property type="component" value="Unassembled WGS sequence"/>
</dbReference>
<comment type="caution">
    <text evidence="2">The sequence shown here is derived from an EMBL/GenBank/DDBJ whole genome shotgun (WGS) entry which is preliminary data.</text>
</comment>